<dbReference type="VEuPathDB" id="TriTrypDB:Tbg972.7.8320"/>
<dbReference type="Proteomes" id="UP000002316">
    <property type="component" value="Chromosome 7"/>
</dbReference>
<proteinExistence type="predicted"/>
<keyword evidence="1" id="KW-0479">Metal-binding</keyword>
<evidence type="ECO:0000256" key="2">
    <source>
        <dbReference type="ARBA" id="ARBA00022771"/>
    </source>
</evidence>
<dbReference type="OrthoDB" id="432970at2759"/>
<dbReference type="AlphaFoldDB" id="C9ZU91"/>
<dbReference type="KEGG" id="tbg:TbgDal_VII8320"/>
<dbReference type="Pfam" id="PF01753">
    <property type="entry name" value="zf-MYND"/>
    <property type="match status" value="1"/>
</dbReference>
<keyword evidence="2 4" id="KW-0863">Zinc-finger</keyword>
<dbReference type="PROSITE" id="PS50865">
    <property type="entry name" value="ZF_MYND_2"/>
    <property type="match status" value="1"/>
</dbReference>
<evidence type="ECO:0000259" key="5">
    <source>
        <dbReference type="PROSITE" id="PS50865"/>
    </source>
</evidence>
<evidence type="ECO:0000313" key="7">
    <source>
        <dbReference type="Proteomes" id="UP000002316"/>
    </source>
</evidence>
<sequence length="443" mass="49565">MPSNNSSNTSSLPLPPRPDPVTLDQIFDRLTAPYVAMEDRAYHLVALYTVAFHPSVKLFLFEHEPLRNTDATGVMGYSEENTRRREALLKGIAFFLAQRSNAVAQECRWETAALLGELCRMESVQPLRSAGANDRNSTSSINAISGARNYGIFSPKEEVVQKINHYARANLEYLARLPWFVIEVRELIGNEGDDNSAPKTTTSSLELRRALRQRLRRSVNSDGCGLNDDNGQTNLSSGVECDDDTRVALKDILAALPDIVTAEEAPDEGTATLSQTTVVRWSAEQLERACDLMFIDASTTLLHLIPLVSRSSHLLCANCQKHGVKCGGEGLLRCSSCKAVYYCSEECQREHWSAAHRVPCKNYKQRAETILAEYIAANKNVVGGKRGKRMSLQQQEELVAVLEVPLEPSLFYETRRYLYDHRDASFSGVSFYDYFMKYTVRGS</sequence>
<dbReference type="Gene3D" id="6.10.140.2220">
    <property type="match status" value="1"/>
</dbReference>
<protein>
    <recommendedName>
        <fullName evidence="5">MYND-type domain-containing protein</fullName>
    </recommendedName>
</protein>
<evidence type="ECO:0000313" key="6">
    <source>
        <dbReference type="EMBL" id="CBH12977.1"/>
    </source>
</evidence>
<dbReference type="GeneID" id="23863165"/>
<dbReference type="SUPFAM" id="SSF144232">
    <property type="entry name" value="HIT/MYND zinc finger-like"/>
    <property type="match status" value="1"/>
</dbReference>
<reference evidence="7" key="1">
    <citation type="journal article" date="2010" name="PLoS Negl. Trop. Dis.">
        <title>The genome sequence of Trypanosoma brucei gambiense, causative agent of chronic human african trypanosomiasis.</title>
        <authorList>
            <person name="Jackson A.P."/>
            <person name="Sanders M."/>
            <person name="Berry A."/>
            <person name="McQuillan J."/>
            <person name="Aslett M.A."/>
            <person name="Quail M.A."/>
            <person name="Chukualim B."/>
            <person name="Capewell P."/>
            <person name="MacLeod A."/>
            <person name="Melville S.E."/>
            <person name="Gibson W."/>
            <person name="Barry J.D."/>
            <person name="Berriman M."/>
            <person name="Hertz-Fowler C."/>
        </authorList>
    </citation>
    <scope>NUCLEOTIDE SEQUENCE [LARGE SCALE GENOMIC DNA]</scope>
    <source>
        <strain evidence="7">MHOM/CI/86/DAL972</strain>
    </source>
</reference>
<accession>C9ZU91</accession>
<dbReference type="InterPro" id="IPR002893">
    <property type="entry name" value="Znf_MYND"/>
</dbReference>
<feature type="domain" description="MYND-type" evidence="5">
    <location>
        <begin position="316"/>
        <end position="360"/>
    </location>
</feature>
<dbReference type="GO" id="GO:0008270">
    <property type="term" value="F:zinc ion binding"/>
    <property type="evidence" value="ECO:0007669"/>
    <property type="project" value="UniProtKB-KW"/>
</dbReference>
<dbReference type="RefSeq" id="XP_011775256.1">
    <property type="nucleotide sequence ID" value="XM_011776954.1"/>
</dbReference>
<name>C9ZU91_TRYB9</name>
<evidence type="ECO:0000256" key="1">
    <source>
        <dbReference type="ARBA" id="ARBA00022723"/>
    </source>
</evidence>
<organism evidence="6 7">
    <name type="scientific">Trypanosoma brucei gambiense (strain MHOM/CI/86/DAL972)</name>
    <dbReference type="NCBI Taxonomy" id="679716"/>
    <lineage>
        <taxon>Eukaryota</taxon>
        <taxon>Discoba</taxon>
        <taxon>Euglenozoa</taxon>
        <taxon>Kinetoplastea</taxon>
        <taxon>Metakinetoplastina</taxon>
        <taxon>Trypanosomatida</taxon>
        <taxon>Trypanosomatidae</taxon>
        <taxon>Trypanosoma</taxon>
    </lineage>
</organism>
<evidence type="ECO:0000256" key="4">
    <source>
        <dbReference type="PROSITE-ProRule" id="PRU00134"/>
    </source>
</evidence>
<evidence type="ECO:0000256" key="3">
    <source>
        <dbReference type="ARBA" id="ARBA00022833"/>
    </source>
</evidence>
<gene>
    <name evidence="6" type="ORF">TbgDal_VII8320</name>
</gene>
<keyword evidence="3" id="KW-0862">Zinc</keyword>
<dbReference type="EMBL" id="FN554970">
    <property type="protein sequence ID" value="CBH12977.1"/>
    <property type="molecule type" value="Genomic_DNA"/>
</dbReference>